<keyword evidence="4" id="KW-1185">Reference proteome</keyword>
<feature type="transmembrane region" description="Helical" evidence="2">
    <location>
        <begin position="251"/>
        <end position="271"/>
    </location>
</feature>
<keyword evidence="2" id="KW-0472">Membrane</keyword>
<feature type="transmembrane region" description="Helical" evidence="2">
    <location>
        <begin position="338"/>
        <end position="356"/>
    </location>
</feature>
<name>A0A6I4W3W8_9ACTN</name>
<dbReference type="EMBL" id="WUTW01000001">
    <property type="protein sequence ID" value="MXQ63410.1"/>
    <property type="molecule type" value="Genomic_DNA"/>
</dbReference>
<keyword evidence="2" id="KW-1133">Transmembrane helix</keyword>
<dbReference type="SUPFAM" id="SSF56112">
    <property type="entry name" value="Protein kinase-like (PK-like)"/>
    <property type="match status" value="1"/>
</dbReference>
<feature type="transmembrane region" description="Helical" evidence="2">
    <location>
        <begin position="308"/>
        <end position="332"/>
    </location>
</feature>
<feature type="compositionally biased region" description="Pro residues" evidence="1">
    <location>
        <begin position="200"/>
        <end position="215"/>
    </location>
</feature>
<sequence length="424" mass="42183">MSGETRERLGDYRLLRPLSDGAHGGYRAAGPDGRDVAIRFLRPDAPPPDVARLAAIRSPYAADVLDGGEDAGAAYLVFRFVPGRPLAAELADQGAVHGAALRTLALGLAKALAAIHAEGLAHGALGPDTIVMVDGAPVVIDVGLVPGDPAADLAAWAQVVTSAADEPPAPLAALLRTATEPGTTAAALVTALTALDLGTPPVPPPRPAPTPPAPTPAVQGVDGVPARPEGGVPVRGVDDARARHELAVAHGWARLLAVLVVVIAAGVSVLAPVPGTVLSLGAVTVLRATGVRPRAWGAVAAVGRTAGALPYAAAVAVAGTLGLVALAVGGAAIEPLDAAALGAGAGTVALWTAPGASLPRKRLERAFLRTARVPHRIAAAGIVLGLAAFVVLAAALSLQPSFAPLYGTQSSLEASLARLQARLG</sequence>
<organism evidence="3 4">
    <name type="scientific">Actinomadura rayongensis</name>
    <dbReference type="NCBI Taxonomy" id="1429076"/>
    <lineage>
        <taxon>Bacteria</taxon>
        <taxon>Bacillati</taxon>
        <taxon>Actinomycetota</taxon>
        <taxon>Actinomycetes</taxon>
        <taxon>Streptosporangiales</taxon>
        <taxon>Thermomonosporaceae</taxon>
        <taxon>Actinomadura</taxon>
    </lineage>
</organism>
<gene>
    <name evidence="3" type="ORF">GQ466_05125</name>
</gene>
<dbReference type="Gene3D" id="1.10.510.10">
    <property type="entry name" value="Transferase(Phosphotransferase) domain 1"/>
    <property type="match status" value="1"/>
</dbReference>
<dbReference type="RefSeq" id="WP_161101576.1">
    <property type="nucleotide sequence ID" value="NZ_JBHLYI010000002.1"/>
</dbReference>
<protein>
    <recommendedName>
        <fullName evidence="5">Protein kinase domain-containing protein</fullName>
    </recommendedName>
</protein>
<dbReference type="InterPro" id="IPR011009">
    <property type="entry name" value="Kinase-like_dom_sf"/>
</dbReference>
<evidence type="ECO:0008006" key="5">
    <source>
        <dbReference type="Google" id="ProtNLM"/>
    </source>
</evidence>
<feature type="region of interest" description="Disordered" evidence="1">
    <location>
        <begin position="199"/>
        <end position="218"/>
    </location>
</feature>
<keyword evidence="2" id="KW-0812">Transmembrane</keyword>
<comment type="caution">
    <text evidence="3">The sequence shown here is derived from an EMBL/GenBank/DDBJ whole genome shotgun (WGS) entry which is preliminary data.</text>
</comment>
<dbReference type="AlphaFoldDB" id="A0A6I4W3W8"/>
<proteinExistence type="predicted"/>
<accession>A0A6I4W3W8</accession>
<dbReference type="OrthoDB" id="9762169at2"/>
<dbReference type="Proteomes" id="UP000431901">
    <property type="component" value="Unassembled WGS sequence"/>
</dbReference>
<evidence type="ECO:0000256" key="1">
    <source>
        <dbReference type="SAM" id="MobiDB-lite"/>
    </source>
</evidence>
<reference evidence="3 4" key="1">
    <citation type="submission" date="2019-12" db="EMBL/GenBank/DDBJ databases">
        <title>Nocardia macrotermitis sp. nov. and Nocardia aurantia sp. nov., isolated from the gut of the fungus growing-termite Macrotermes natalensis.</title>
        <authorList>
            <person name="Christine B."/>
            <person name="Rene B."/>
        </authorList>
    </citation>
    <scope>NUCLEOTIDE SEQUENCE [LARGE SCALE GENOMIC DNA]</scope>
    <source>
        <strain evidence="3 4">DSM 102126</strain>
    </source>
</reference>
<evidence type="ECO:0000313" key="4">
    <source>
        <dbReference type="Proteomes" id="UP000431901"/>
    </source>
</evidence>
<evidence type="ECO:0000256" key="2">
    <source>
        <dbReference type="SAM" id="Phobius"/>
    </source>
</evidence>
<evidence type="ECO:0000313" key="3">
    <source>
        <dbReference type="EMBL" id="MXQ63410.1"/>
    </source>
</evidence>
<feature type="transmembrane region" description="Helical" evidence="2">
    <location>
        <begin position="377"/>
        <end position="398"/>
    </location>
</feature>